<sequence length="112" mass="12384">MLANPSCWPKTAIVATGVIIYGLIISLYFLCYVPVILGSPIVMIAKGVGYPMGNYSTRNRTNMFSSDVNKKLSISTETKTTSNQFMDFHTNNNGSLQYTKSYLLSRGGRVFP</sequence>
<organism evidence="2 3">
    <name type="scientific">Heterorhabditis bacteriophora</name>
    <name type="common">Entomopathogenic nematode worm</name>
    <dbReference type="NCBI Taxonomy" id="37862"/>
    <lineage>
        <taxon>Eukaryota</taxon>
        <taxon>Metazoa</taxon>
        <taxon>Ecdysozoa</taxon>
        <taxon>Nematoda</taxon>
        <taxon>Chromadorea</taxon>
        <taxon>Rhabditida</taxon>
        <taxon>Rhabditina</taxon>
        <taxon>Rhabditomorpha</taxon>
        <taxon>Strongyloidea</taxon>
        <taxon>Heterorhabditidae</taxon>
        <taxon>Heterorhabditis</taxon>
    </lineage>
</organism>
<accession>A0A1I7WUH1</accession>
<evidence type="ECO:0000313" key="3">
    <source>
        <dbReference type="WBParaSite" id="Hba_08787"/>
    </source>
</evidence>
<protein>
    <submittedName>
        <fullName evidence="3">Transmembrane protein</fullName>
    </submittedName>
</protein>
<proteinExistence type="predicted"/>
<keyword evidence="1" id="KW-0472">Membrane</keyword>
<dbReference type="AlphaFoldDB" id="A0A1I7WUH1"/>
<name>A0A1I7WUH1_HETBA</name>
<reference evidence="3" key="1">
    <citation type="submission" date="2016-11" db="UniProtKB">
        <authorList>
            <consortium name="WormBaseParasite"/>
        </authorList>
    </citation>
    <scope>IDENTIFICATION</scope>
</reference>
<dbReference type="WBParaSite" id="Hba_08787">
    <property type="protein sequence ID" value="Hba_08787"/>
    <property type="gene ID" value="Hba_08787"/>
</dbReference>
<evidence type="ECO:0000313" key="2">
    <source>
        <dbReference type="Proteomes" id="UP000095283"/>
    </source>
</evidence>
<keyword evidence="1" id="KW-1133">Transmembrane helix</keyword>
<feature type="transmembrane region" description="Helical" evidence="1">
    <location>
        <begin position="12"/>
        <end position="37"/>
    </location>
</feature>
<keyword evidence="1" id="KW-0812">Transmembrane</keyword>
<keyword evidence="2" id="KW-1185">Reference proteome</keyword>
<evidence type="ECO:0000256" key="1">
    <source>
        <dbReference type="SAM" id="Phobius"/>
    </source>
</evidence>
<dbReference type="Proteomes" id="UP000095283">
    <property type="component" value="Unplaced"/>
</dbReference>